<organism evidence="3 4">
    <name type="scientific">Salininema proteolyticum</name>
    <dbReference type="NCBI Taxonomy" id="1607685"/>
    <lineage>
        <taxon>Bacteria</taxon>
        <taxon>Bacillati</taxon>
        <taxon>Actinomycetota</taxon>
        <taxon>Actinomycetes</taxon>
        <taxon>Glycomycetales</taxon>
        <taxon>Glycomycetaceae</taxon>
        <taxon>Salininema</taxon>
    </lineage>
</organism>
<evidence type="ECO:0000259" key="2">
    <source>
        <dbReference type="SMART" id="SM00530"/>
    </source>
</evidence>
<dbReference type="EMBL" id="JBHSDK010000013">
    <property type="protein sequence ID" value="MFC4335460.1"/>
    <property type="molecule type" value="Genomic_DNA"/>
</dbReference>
<dbReference type="PANTHER" id="PTHR35010:SF2">
    <property type="entry name" value="BLL4672 PROTEIN"/>
    <property type="match status" value="1"/>
</dbReference>
<gene>
    <name evidence="3" type="ORF">ACFPET_09645</name>
</gene>
<dbReference type="Gene3D" id="1.10.260.40">
    <property type="entry name" value="lambda repressor-like DNA-binding domains"/>
    <property type="match status" value="1"/>
</dbReference>
<dbReference type="InterPro" id="IPR010982">
    <property type="entry name" value="Lambda_DNA-bd_dom_sf"/>
</dbReference>
<dbReference type="CDD" id="cd00093">
    <property type="entry name" value="HTH_XRE"/>
    <property type="match status" value="1"/>
</dbReference>
<evidence type="ECO:0000313" key="3">
    <source>
        <dbReference type="EMBL" id="MFC4335460.1"/>
    </source>
</evidence>
<dbReference type="Pfam" id="PF17765">
    <property type="entry name" value="MLTR_LBD"/>
    <property type="match status" value="1"/>
</dbReference>
<dbReference type="Gene3D" id="3.30.450.180">
    <property type="match status" value="1"/>
</dbReference>
<dbReference type="Proteomes" id="UP001595823">
    <property type="component" value="Unassembled WGS sequence"/>
</dbReference>
<name>A0ABV8TXF4_9ACTN</name>
<dbReference type="InterPro" id="IPR041413">
    <property type="entry name" value="MLTR_LBD"/>
</dbReference>
<dbReference type="Pfam" id="PF13560">
    <property type="entry name" value="HTH_31"/>
    <property type="match status" value="1"/>
</dbReference>
<dbReference type="SUPFAM" id="SSF47413">
    <property type="entry name" value="lambda repressor-like DNA-binding domains"/>
    <property type="match status" value="1"/>
</dbReference>
<protein>
    <submittedName>
        <fullName evidence="3">Helix-turn-helix transcriptional regulator</fullName>
    </submittedName>
</protein>
<dbReference type="PANTHER" id="PTHR35010">
    <property type="entry name" value="BLL4672 PROTEIN-RELATED"/>
    <property type="match status" value="1"/>
</dbReference>
<feature type="domain" description="HTH cro/C1-type" evidence="2">
    <location>
        <begin position="9"/>
        <end position="81"/>
    </location>
</feature>
<dbReference type="SMART" id="SM00530">
    <property type="entry name" value="HTH_XRE"/>
    <property type="match status" value="1"/>
</dbReference>
<accession>A0ABV8TXF4</accession>
<feature type="region of interest" description="Disordered" evidence="1">
    <location>
        <begin position="272"/>
        <end position="387"/>
    </location>
</feature>
<dbReference type="RefSeq" id="WP_380620321.1">
    <property type="nucleotide sequence ID" value="NZ_JBHSDK010000013.1"/>
</dbReference>
<reference evidence="4" key="1">
    <citation type="journal article" date="2019" name="Int. J. Syst. Evol. Microbiol.">
        <title>The Global Catalogue of Microorganisms (GCM) 10K type strain sequencing project: providing services to taxonomists for standard genome sequencing and annotation.</title>
        <authorList>
            <consortium name="The Broad Institute Genomics Platform"/>
            <consortium name="The Broad Institute Genome Sequencing Center for Infectious Disease"/>
            <person name="Wu L."/>
            <person name="Ma J."/>
        </authorList>
    </citation>
    <scope>NUCLEOTIDE SEQUENCE [LARGE SCALE GENOMIC DNA]</scope>
    <source>
        <strain evidence="4">IBRC-M 10908</strain>
    </source>
</reference>
<feature type="compositionally biased region" description="Basic residues" evidence="1">
    <location>
        <begin position="366"/>
        <end position="387"/>
    </location>
</feature>
<keyword evidence="4" id="KW-1185">Reference proteome</keyword>
<evidence type="ECO:0000256" key="1">
    <source>
        <dbReference type="SAM" id="MobiDB-lite"/>
    </source>
</evidence>
<comment type="caution">
    <text evidence="3">The sequence shown here is derived from an EMBL/GenBank/DDBJ whole genome shotgun (WGS) entry which is preliminary data.</text>
</comment>
<dbReference type="InterPro" id="IPR001387">
    <property type="entry name" value="Cro/C1-type_HTH"/>
</dbReference>
<sequence length="387" mass="42100">MDRKQLADFLRVRRAALQPADVSLPEGSRRRTPGLRRQEVAQLAGISIEYYIRLEQARSPQPSRQVLGALARTLMLDRYQRTHLFHLAGAAPDPTPAGREVPPVIRNLLDGLDDFPAYVVNAAYDMLAWNGLADRFMGGLSERAPEDRNVLRHNFTGPGAAGRLADPQAAAFARDCVADVRASLARNPGDTELRDLVDDLLRTSPEFGRMWADHDVWVRGVRVKRVVHPRLGPLEFACQVLEVTGEGLRLIMYVPEPGSATAEAMSRLAGETEKPAAPSGTACTGGRRDPLAGEPIAPECRPSSHRSLPAAPPTTCRCGATPMPRPSPTGSRSPSAERIVVRRGGASRNAGDALTGRPGLLEVPHRHPAVLHKSPRKTTKRLRRSSS</sequence>
<proteinExistence type="predicted"/>
<evidence type="ECO:0000313" key="4">
    <source>
        <dbReference type="Proteomes" id="UP001595823"/>
    </source>
</evidence>